<dbReference type="InterPro" id="IPR039421">
    <property type="entry name" value="Type_1_exporter"/>
</dbReference>
<dbReference type="SMART" id="SM00382">
    <property type="entry name" value="AAA"/>
    <property type="match status" value="1"/>
</dbReference>
<dbReference type="InterPro" id="IPR003593">
    <property type="entry name" value="AAA+_ATPase"/>
</dbReference>
<feature type="transmembrane region" description="Helical" evidence="7">
    <location>
        <begin position="295"/>
        <end position="313"/>
    </location>
</feature>
<keyword evidence="11" id="KW-1185">Reference proteome</keyword>
<feature type="transmembrane region" description="Helical" evidence="7">
    <location>
        <begin position="104"/>
        <end position="127"/>
    </location>
</feature>
<feature type="domain" description="ABC transmembrane type-1" evidence="9">
    <location>
        <begin position="56"/>
        <end position="352"/>
    </location>
</feature>
<reference evidence="10 11" key="1">
    <citation type="submission" date="2022-12" db="EMBL/GenBank/DDBJ databases">
        <title>Sphingomonas abieness sp. nov., an endophytic bacterium isolated from Abies koreana.</title>
        <authorList>
            <person name="Jiang L."/>
            <person name="Lee J."/>
        </authorList>
    </citation>
    <scope>NUCLEOTIDE SEQUENCE [LARGE SCALE GENOMIC DNA]</scope>
    <source>
        <strain evidence="11">PAMB 00755</strain>
    </source>
</reference>
<dbReference type="PANTHER" id="PTHR24221:SF654">
    <property type="entry name" value="ATP-BINDING CASSETTE SUB-FAMILY B MEMBER 6"/>
    <property type="match status" value="1"/>
</dbReference>
<dbReference type="Pfam" id="PF00005">
    <property type="entry name" value="ABC_tran"/>
    <property type="match status" value="1"/>
</dbReference>
<dbReference type="GO" id="GO:0005524">
    <property type="term" value="F:ATP binding"/>
    <property type="evidence" value="ECO:0007669"/>
    <property type="project" value="UniProtKB-KW"/>
</dbReference>
<proteinExistence type="predicted"/>
<comment type="subcellular location">
    <subcellularLocation>
        <location evidence="1">Cell membrane</location>
        <topology evidence="1">Multi-pass membrane protein</topology>
    </subcellularLocation>
</comment>
<evidence type="ECO:0000256" key="6">
    <source>
        <dbReference type="ARBA" id="ARBA00023136"/>
    </source>
</evidence>
<evidence type="ECO:0000256" key="5">
    <source>
        <dbReference type="ARBA" id="ARBA00022989"/>
    </source>
</evidence>
<dbReference type="SUPFAM" id="SSF90123">
    <property type="entry name" value="ABC transporter transmembrane region"/>
    <property type="match status" value="1"/>
</dbReference>
<dbReference type="InterPro" id="IPR003439">
    <property type="entry name" value="ABC_transporter-like_ATP-bd"/>
</dbReference>
<organism evidence="10 11">
    <name type="scientific">Sphingomonas abietis</name>
    <dbReference type="NCBI Taxonomy" id="3012344"/>
    <lineage>
        <taxon>Bacteria</taxon>
        <taxon>Pseudomonadati</taxon>
        <taxon>Pseudomonadota</taxon>
        <taxon>Alphaproteobacteria</taxon>
        <taxon>Sphingomonadales</taxon>
        <taxon>Sphingomonadaceae</taxon>
        <taxon>Sphingomonas</taxon>
    </lineage>
</organism>
<feature type="transmembrane region" description="Helical" evidence="7">
    <location>
        <begin position="54"/>
        <end position="81"/>
    </location>
</feature>
<evidence type="ECO:0000313" key="11">
    <source>
        <dbReference type="Proteomes" id="UP001210865"/>
    </source>
</evidence>
<dbReference type="InterPro" id="IPR011527">
    <property type="entry name" value="ABC1_TM_dom"/>
</dbReference>
<accession>A0ABY7NH55</accession>
<gene>
    <name evidence="10" type="ORF">PBT88_11435</name>
</gene>
<evidence type="ECO:0000256" key="7">
    <source>
        <dbReference type="SAM" id="Phobius"/>
    </source>
</evidence>
<dbReference type="SUPFAM" id="SSF52540">
    <property type="entry name" value="P-loop containing nucleoside triphosphate hydrolases"/>
    <property type="match status" value="1"/>
</dbReference>
<dbReference type="PROSITE" id="PS50929">
    <property type="entry name" value="ABC_TM1F"/>
    <property type="match status" value="1"/>
</dbReference>
<evidence type="ECO:0000256" key="4">
    <source>
        <dbReference type="ARBA" id="ARBA00022840"/>
    </source>
</evidence>
<keyword evidence="2 7" id="KW-0812">Transmembrane</keyword>
<feature type="domain" description="ABC transporter" evidence="8">
    <location>
        <begin position="384"/>
        <end position="621"/>
    </location>
</feature>
<dbReference type="Proteomes" id="UP001210865">
    <property type="component" value="Chromosome"/>
</dbReference>
<dbReference type="InterPro" id="IPR017871">
    <property type="entry name" value="ABC_transporter-like_CS"/>
</dbReference>
<dbReference type="PANTHER" id="PTHR24221">
    <property type="entry name" value="ATP-BINDING CASSETTE SUB-FAMILY B"/>
    <property type="match status" value="1"/>
</dbReference>
<evidence type="ECO:0000259" key="9">
    <source>
        <dbReference type="PROSITE" id="PS50929"/>
    </source>
</evidence>
<dbReference type="EMBL" id="CP115174">
    <property type="protein sequence ID" value="WBO20824.1"/>
    <property type="molecule type" value="Genomic_DNA"/>
</dbReference>
<dbReference type="CDD" id="cd03228">
    <property type="entry name" value="ABCC_MRP_Like"/>
    <property type="match status" value="1"/>
</dbReference>
<keyword evidence="5 7" id="KW-1133">Transmembrane helix</keyword>
<feature type="transmembrane region" description="Helical" evidence="7">
    <location>
        <begin position="179"/>
        <end position="201"/>
    </location>
</feature>
<sequence>MTTPPAAAAPAPLVVLTPVSKTDPREAKASRVSVAIGRLFGQLSARRRRQAARIWLFMLVGAFAEMMSIGALLPFLTLLAAPEQMQRYPLFTDLIAWLGLPKGGLLPVAATLFVTTAIVCTAIRLLLLRSAQRFVFAVGHDLGIKLYDHLLHQSYLYHTLHNSAEVQAGIQKVNNITNLFLQPLMQGVISITVMIFIVAALAWADPFLAAVAIGGFGGVYVVISFTVRRVLQLNSGRLSSLATQRIQAIQEGMGAIRDVLIERAQPLYLAKFARLDQSFRDAQSLTTLLANAPRYLVEGMGLVLIAVLAIAMSRQPGGLPAALPVLGALAVGAQRLMPLLQQAYFGWSQMMTNYVNLTNVLDVLDQPVERPDRSAAPLPFSREIALSGVSFGYGAAGQVLHDVSLAIPRGARIGLVGRTGSGKSTVLDLLMGLLQPQQGAITVDGEPLAAAQDRFRWQANINHVPQAVFLSDDTIAANIAFGQEAGAIDMARVRAAAEAAHATEFIDALPDGYASTVGEQGTRLSGGQRQRIGLARALYARRPVLVLDEATSALDAATEDAVMESIRRLDEDLTIIIVAHRLSTLRHCSTIIRLDAGRIAAQGPFAEVIGADATALASENRSQRAGA</sequence>
<keyword evidence="6 7" id="KW-0472">Membrane</keyword>
<evidence type="ECO:0000256" key="2">
    <source>
        <dbReference type="ARBA" id="ARBA00022692"/>
    </source>
</evidence>
<name>A0ABY7NH55_9SPHN</name>
<feature type="transmembrane region" description="Helical" evidence="7">
    <location>
        <begin position="207"/>
        <end position="227"/>
    </location>
</feature>
<dbReference type="RefSeq" id="WP_270075474.1">
    <property type="nucleotide sequence ID" value="NZ_CP115174.1"/>
</dbReference>
<dbReference type="Gene3D" id="3.40.50.300">
    <property type="entry name" value="P-loop containing nucleotide triphosphate hydrolases"/>
    <property type="match status" value="1"/>
</dbReference>
<evidence type="ECO:0000256" key="1">
    <source>
        <dbReference type="ARBA" id="ARBA00004651"/>
    </source>
</evidence>
<keyword evidence="3" id="KW-0547">Nucleotide-binding</keyword>
<protein>
    <submittedName>
        <fullName evidence="10">ABC transporter ATP-binding protein</fullName>
    </submittedName>
</protein>
<evidence type="ECO:0000313" key="10">
    <source>
        <dbReference type="EMBL" id="WBO20824.1"/>
    </source>
</evidence>
<dbReference type="PROSITE" id="PS00211">
    <property type="entry name" value="ABC_TRANSPORTER_1"/>
    <property type="match status" value="1"/>
</dbReference>
<evidence type="ECO:0000259" key="8">
    <source>
        <dbReference type="PROSITE" id="PS50893"/>
    </source>
</evidence>
<dbReference type="InterPro" id="IPR027417">
    <property type="entry name" value="P-loop_NTPase"/>
</dbReference>
<evidence type="ECO:0000256" key="3">
    <source>
        <dbReference type="ARBA" id="ARBA00022741"/>
    </source>
</evidence>
<dbReference type="InterPro" id="IPR036640">
    <property type="entry name" value="ABC1_TM_sf"/>
</dbReference>
<keyword evidence="4 10" id="KW-0067">ATP-binding</keyword>
<dbReference type="Gene3D" id="1.20.1560.10">
    <property type="entry name" value="ABC transporter type 1, transmembrane domain"/>
    <property type="match status" value="1"/>
</dbReference>
<dbReference type="PROSITE" id="PS50893">
    <property type="entry name" value="ABC_TRANSPORTER_2"/>
    <property type="match status" value="1"/>
</dbReference>